<comment type="caution">
    <text evidence="1">The sequence shown here is derived from an EMBL/GenBank/DDBJ whole genome shotgun (WGS) entry which is preliminary data.</text>
</comment>
<dbReference type="AlphaFoldDB" id="A0A699QFW3"/>
<dbReference type="EMBL" id="BKCJ010998348">
    <property type="protein sequence ID" value="GFC63522.1"/>
    <property type="molecule type" value="Genomic_DNA"/>
</dbReference>
<organism evidence="1">
    <name type="scientific">Tanacetum cinerariifolium</name>
    <name type="common">Dalmatian daisy</name>
    <name type="synonym">Chrysanthemum cinerariifolium</name>
    <dbReference type="NCBI Taxonomy" id="118510"/>
    <lineage>
        <taxon>Eukaryota</taxon>
        <taxon>Viridiplantae</taxon>
        <taxon>Streptophyta</taxon>
        <taxon>Embryophyta</taxon>
        <taxon>Tracheophyta</taxon>
        <taxon>Spermatophyta</taxon>
        <taxon>Magnoliopsida</taxon>
        <taxon>eudicotyledons</taxon>
        <taxon>Gunneridae</taxon>
        <taxon>Pentapetalae</taxon>
        <taxon>asterids</taxon>
        <taxon>campanulids</taxon>
        <taxon>Asterales</taxon>
        <taxon>Asteraceae</taxon>
        <taxon>Asteroideae</taxon>
        <taxon>Anthemideae</taxon>
        <taxon>Anthemidinae</taxon>
        <taxon>Tanacetum</taxon>
    </lineage>
</organism>
<name>A0A699QFW3_TANCI</name>
<sequence length="86" mass="10124">NIISNVMPINSVSSRDGRLPCHAIINDDFRESGKENSVERHRQLEEWILWIRYQRVIENCFSQSLISSYWEQGTHPALPVGRLWFP</sequence>
<evidence type="ECO:0000313" key="1">
    <source>
        <dbReference type="EMBL" id="GFC63522.1"/>
    </source>
</evidence>
<reference evidence="1" key="1">
    <citation type="journal article" date="2019" name="Sci. Rep.">
        <title>Draft genome of Tanacetum cinerariifolium, the natural source of mosquito coil.</title>
        <authorList>
            <person name="Yamashiro T."/>
            <person name="Shiraishi A."/>
            <person name="Satake H."/>
            <person name="Nakayama K."/>
        </authorList>
    </citation>
    <scope>NUCLEOTIDE SEQUENCE</scope>
</reference>
<protein>
    <submittedName>
        <fullName evidence="1">Uncharacterized protein</fullName>
    </submittedName>
</protein>
<proteinExistence type="predicted"/>
<gene>
    <name evidence="1" type="ORF">Tci_835492</name>
</gene>
<accession>A0A699QFW3</accession>
<feature type="non-terminal residue" evidence="1">
    <location>
        <position position="1"/>
    </location>
</feature>